<gene>
    <name evidence="1" type="ORF">NIES2135_47400</name>
</gene>
<dbReference type="EMBL" id="AP018203">
    <property type="protein sequence ID" value="BAY57869.1"/>
    <property type="molecule type" value="Genomic_DNA"/>
</dbReference>
<evidence type="ECO:0000313" key="2">
    <source>
        <dbReference type="Proteomes" id="UP000217895"/>
    </source>
</evidence>
<sequence>MTQTVETLFDEGLERYKAGESPETLIPVFKEICDRSRKTGAAWTCLAWLYLLADKPALAFPAAQKAVKLVPQDAQARINLVLAMLDLSKPGVRPHVEMAQQLVFAVEELREEVQQNIEDGLTRKPGWKSMERVKAWLFES</sequence>
<proteinExistence type="predicted"/>
<dbReference type="SUPFAM" id="SSF48452">
    <property type="entry name" value="TPR-like"/>
    <property type="match status" value="1"/>
</dbReference>
<evidence type="ECO:0008006" key="3">
    <source>
        <dbReference type="Google" id="ProtNLM"/>
    </source>
</evidence>
<reference evidence="1 2" key="1">
    <citation type="submission" date="2017-06" db="EMBL/GenBank/DDBJ databases">
        <title>Genome sequencing of cyanobaciteial culture collection at National Institute for Environmental Studies (NIES).</title>
        <authorList>
            <person name="Hirose Y."/>
            <person name="Shimura Y."/>
            <person name="Fujisawa T."/>
            <person name="Nakamura Y."/>
            <person name="Kawachi M."/>
        </authorList>
    </citation>
    <scope>NUCLEOTIDE SEQUENCE [LARGE SCALE GENOMIC DNA]</scope>
    <source>
        <strain evidence="1 2">NIES-2135</strain>
    </source>
</reference>
<protein>
    <recommendedName>
        <fullName evidence="3">TPR repeat-containing protein</fullName>
    </recommendedName>
</protein>
<dbReference type="Gene3D" id="1.25.40.10">
    <property type="entry name" value="Tetratricopeptide repeat domain"/>
    <property type="match status" value="1"/>
</dbReference>
<evidence type="ECO:0000313" key="1">
    <source>
        <dbReference type="EMBL" id="BAY57869.1"/>
    </source>
</evidence>
<name>A0A1Z4JM94_LEPBY</name>
<dbReference type="Proteomes" id="UP000217895">
    <property type="component" value="Chromosome"/>
</dbReference>
<keyword evidence="2" id="KW-1185">Reference proteome</keyword>
<organism evidence="1 2">
    <name type="scientific">Leptolyngbya boryana NIES-2135</name>
    <dbReference type="NCBI Taxonomy" id="1973484"/>
    <lineage>
        <taxon>Bacteria</taxon>
        <taxon>Bacillati</taxon>
        <taxon>Cyanobacteriota</taxon>
        <taxon>Cyanophyceae</taxon>
        <taxon>Leptolyngbyales</taxon>
        <taxon>Leptolyngbyaceae</taxon>
        <taxon>Leptolyngbya group</taxon>
        <taxon>Leptolyngbya</taxon>
    </lineage>
</organism>
<dbReference type="AlphaFoldDB" id="A0A1Z4JM94"/>
<dbReference type="InterPro" id="IPR011990">
    <property type="entry name" value="TPR-like_helical_dom_sf"/>
</dbReference>
<accession>A0A1Z4JM94</accession>